<dbReference type="OrthoDB" id="9805913at2"/>
<dbReference type="EMBL" id="FZPA01000005">
    <property type="protein sequence ID" value="SNS79277.1"/>
    <property type="molecule type" value="Genomic_DNA"/>
</dbReference>
<feature type="domain" description="HipA-like C-terminal" evidence="4">
    <location>
        <begin position="154"/>
        <end position="403"/>
    </location>
</feature>
<keyword evidence="7" id="KW-1185">Reference proteome</keyword>
<evidence type="ECO:0000256" key="1">
    <source>
        <dbReference type="ARBA" id="ARBA00010164"/>
    </source>
</evidence>
<evidence type="ECO:0000259" key="5">
    <source>
        <dbReference type="Pfam" id="PF13657"/>
    </source>
</evidence>
<evidence type="ECO:0000313" key="7">
    <source>
        <dbReference type="Proteomes" id="UP000198339"/>
    </source>
</evidence>
<keyword evidence="2" id="KW-0808">Transferase</keyword>
<protein>
    <submittedName>
        <fullName evidence="6">Serine/threonine-protein kinase HipA</fullName>
    </submittedName>
</protein>
<evidence type="ECO:0000256" key="3">
    <source>
        <dbReference type="ARBA" id="ARBA00022777"/>
    </source>
</evidence>
<proteinExistence type="inferred from homology"/>
<dbReference type="Proteomes" id="UP000198339">
    <property type="component" value="Unassembled WGS sequence"/>
</dbReference>
<accession>A0A239HD13</accession>
<comment type="similarity">
    <text evidence="1">Belongs to the HipA Ser/Thr kinase family.</text>
</comment>
<dbReference type="GO" id="GO:0004674">
    <property type="term" value="F:protein serine/threonine kinase activity"/>
    <property type="evidence" value="ECO:0007669"/>
    <property type="project" value="TreeGrafter"/>
</dbReference>
<dbReference type="Pfam" id="PF13657">
    <property type="entry name" value="Couple_hipA"/>
    <property type="match status" value="1"/>
</dbReference>
<dbReference type="InterPro" id="IPR017508">
    <property type="entry name" value="HipA_N1"/>
</dbReference>
<evidence type="ECO:0000313" key="6">
    <source>
        <dbReference type="EMBL" id="SNS79277.1"/>
    </source>
</evidence>
<dbReference type="InterPro" id="IPR012893">
    <property type="entry name" value="HipA-like_C"/>
</dbReference>
<evidence type="ECO:0000256" key="2">
    <source>
        <dbReference type="ARBA" id="ARBA00022679"/>
    </source>
</evidence>
<evidence type="ECO:0000259" key="4">
    <source>
        <dbReference type="Pfam" id="PF07804"/>
    </source>
</evidence>
<dbReference type="InterPro" id="IPR052028">
    <property type="entry name" value="HipA_Ser/Thr_kinase"/>
</dbReference>
<gene>
    <name evidence="6" type="ORF">SAMN06295955_105100</name>
</gene>
<sequence length="442" mass="48540">MPRHRAHVPLDVLVNNRPVGQLIKERSGATSFRYVQSWLDWQHAFAISLSLPLREPAYSGAPVTAVFENLLPDNPNVRKTVAERTGAEGADYYSLLERIGRDCVGAMQFLPEGTAVEALPEIEGEVVDEGEIEAMLANLARTPLGIDLDHEFRISVAGAQEKTALLFSEGRWMRPLGTTPTTHILKPQLGEIPTAFGIIDMQNSVDNEHYCLHLLAAFGLPVAPSHIETFGKRRVLVVERFDRQRRGNRILRLPQEDCCQALTVPPAQKYQNNGGPSATDILKLLRGADEPLRDQAAFFKSQLLFWLIGATDGHGKNFSIFLRPGGRYGLTPFYDVLSAQGAFDLKQIPNNKYKLAMSVGASGKYRILEIVGRHFIETAQEAGLGATTIKAVLTEILEAAPKAAATALSEMPADFHPAIHDSVAKAIDARLPRLETALASIR</sequence>
<reference evidence="6 7" key="1">
    <citation type="submission" date="2017-06" db="EMBL/GenBank/DDBJ databases">
        <authorList>
            <person name="Kim H.J."/>
            <person name="Triplett B.A."/>
        </authorList>
    </citation>
    <scope>NUCLEOTIDE SEQUENCE [LARGE SCALE GENOMIC DNA]</scope>
    <source>
        <strain evidence="6 7">DS15</strain>
    </source>
</reference>
<dbReference type="CDD" id="cd17808">
    <property type="entry name" value="HipA_Ec_like"/>
    <property type="match status" value="1"/>
</dbReference>
<dbReference type="Pfam" id="PF07804">
    <property type="entry name" value="HipA_C"/>
    <property type="match status" value="1"/>
</dbReference>
<dbReference type="GO" id="GO:0005829">
    <property type="term" value="C:cytosol"/>
    <property type="evidence" value="ECO:0007669"/>
    <property type="project" value="TreeGrafter"/>
</dbReference>
<dbReference type="NCBIfam" id="TIGR03071">
    <property type="entry name" value="couple_hipA"/>
    <property type="match status" value="1"/>
</dbReference>
<name>A0A239HD13_9SPHN</name>
<organism evidence="6 7">
    <name type="scientific">Sphingopyxis indica</name>
    <dbReference type="NCBI Taxonomy" id="436663"/>
    <lineage>
        <taxon>Bacteria</taxon>
        <taxon>Pseudomonadati</taxon>
        <taxon>Pseudomonadota</taxon>
        <taxon>Alphaproteobacteria</taxon>
        <taxon>Sphingomonadales</taxon>
        <taxon>Sphingomonadaceae</taxon>
        <taxon>Sphingopyxis</taxon>
    </lineage>
</organism>
<dbReference type="AlphaFoldDB" id="A0A239HD13"/>
<feature type="domain" description="HipA N-terminal subdomain 1" evidence="5">
    <location>
        <begin position="10"/>
        <end position="109"/>
    </location>
</feature>
<keyword evidence="3 6" id="KW-0418">Kinase</keyword>
<dbReference type="PANTHER" id="PTHR37419">
    <property type="entry name" value="SERINE/THREONINE-PROTEIN KINASE TOXIN HIPA"/>
    <property type="match status" value="1"/>
</dbReference>
<dbReference type="PANTHER" id="PTHR37419:SF1">
    <property type="entry name" value="SERINE_THREONINE-PROTEIN KINASE TOXIN HIPA"/>
    <property type="match status" value="1"/>
</dbReference>